<dbReference type="SUPFAM" id="SSF52540">
    <property type="entry name" value="P-loop containing nucleoside triphosphate hydrolases"/>
    <property type="match status" value="1"/>
</dbReference>
<dbReference type="EMBL" id="BNJF01000003">
    <property type="protein sequence ID" value="GHO48117.1"/>
    <property type="molecule type" value="Genomic_DNA"/>
</dbReference>
<gene>
    <name evidence="1" type="ORF">KSX_62800</name>
</gene>
<dbReference type="Proteomes" id="UP000612362">
    <property type="component" value="Unassembled WGS sequence"/>
</dbReference>
<sequence length="120" mass="13044">MLRQRYTQMLAQSSRETLGLTLALKLQPDAVQQVAPHHKEAASTSIQDAYAQAQGALLILGQPGAGKSTLLLELAVALAERVEADEIQPLPFILPLSSWDVERPAIEDAPATRTTYAHLF</sequence>
<protein>
    <recommendedName>
        <fullName evidence="3">NACHT domain-containing protein</fullName>
    </recommendedName>
</protein>
<evidence type="ECO:0000313" key="1">
    <source>
        <dbReference type="EMBL" id="GHO48117.1"/>
    </source>
</evidence>
<organism evidence="1 2">
    <name type="scientific">Ktedonospora formicarum</name>
    <dbReference type="NCBI Taxonomy" id="2778364"/>
    <lineage>
        <taxon>Bacteria</taxon>
        <taxon>Bacillati</taxon>
        <taxon>Chloroflexota</taxon>
        <taxon>Ktedonobacteria</taxon>
        <taxon>Ktedonobacterales</taxon>
        <taxon>Ktedonobacteraceae</taxon>
        <taxon>Ktedonospora</taxon>
    </lineage>
</organism>
<reference evidence="1" key="1">
    <citation type="submission" date="2020-10" db="EMBL/GenBank/DDBJ databases">
        <title>Taxonomic study of unclassified bacteria belonging to the class Ktedonobacteria.</title>
        <authorList>
            <person name="Yabe S."/>
            <person name="Wang C.M."/>
            <person name="Zheng Y."/>
            <person name="Sakai Y."/>
            <person name="Cavaletti L."/>
            <person name="Monciardini P."/>
            <person name="Donadio S."/>
        </authorList>
    </citation>
    <scope>NUCLEOTIDE SEQUENCE</scope>
    <source>
        <strain evidence="1">SOSP1-1</strain>
    </source>
</reference>
<accession>A0A8J3MTD5</accession>
<dbReference type="InterPro" id="IPR027417">
    <property type="entry name" value="P-loop_NTPase"/>
</dbReference>
<dbReference type="AlphaFoldDB" id="A0A8J3MTD5"/>
<keyword evidence="2" id="KW-1185">Reference proteome</keyword>
<evidence type="ECO:0008006" key="3">
    <source>
        <dbReference type="Google" id="ProtNLM"/>
    </source>
</evidence>
<comment type="caution">
    <text evidence="1">The sequence shown here is derived from an EMBL/GenBank/DDBJ whole genome shotgun (WGS) entry which is preliminary data.</text>
</comment>
<dbReference type="Gene3D" id="3.40.50.300">
    <property type="entry name" value="P-loop containing nucleotide triphosphate hydrolases"/>
    <property type="match status" value="1"/>
</dbReference>
<proteinExistence type="predicted"/>
<name>A0A8J3MTD5_9CHLR</name>
<evidence type="ECO:0000313" key="2">
    <source>
        <dbReference type="Proteomes" id="UP000612362"/>
    </source>
</evidence>